<evidence type="ECO:0008006" key="3">
    <source>
        <dbReference type="Google" id="ProtNLM"/>
    </source>
</evidence>
<keyword evidence="2" id="KW-1185">Reference proteome</keyword>
<dbReference type="AlphaFoldDB" id="A0A8J8NI43"/>
<accession>A0A8J8NI43</accession>
<comment type="caution">
    <text evidence="1">The sequence shown here is derived from an EMBL/GenBank/DDBJ whole genome shotgun (WGS) entry which is preliminary data.</text>
</comment>
<dbReference type="Proteomes" id="UP000785679">
    <property type="component" value="Unassembled WGS sequence"/>
</dbReference>
<gene>
    <name evidence="1" type="ORF">FGO68_gene9580</name>
</gene>
<sequence>MKRIFIFEQNVAYLTAVTILSIKKNLLQKYFKGFKDLIQQKKRPRDQVMKMNKLRKCFAGWKTFTSKQQGLKLFVSSILDIQKDQKKKFYSKLQQNNQLHEARHYYKIHRTLKVLQSWYGITQSSQKVTYLVKLLNQQKLKQLKKQFQILSDSFKLSNLIEQGKANLQSKSFLKWKKKYQRRQILRRFGLFLETKEKDNISYGLSALKENIIDQQIQEILSKKLLEKLFMGWKNTWQKKSYLKILCNIFDNKISKIQSRFLHKINNLSKFKQLRTIKIRCVKKAYLKKWSKQLKKVQAIQVLQKAIDSIKKRQFNKCSKTLFNINEQQIYNTQVEQQQKLRLFTKWIQLTNQKQRLAHFVEILTRIFEQKTYYKHCRSLLFFSLKNQQIKQLKGEFALKAFAQLVCNRQAMIFGQLQQDQQYLSFLEEKNRRTQIFCFTLWAKLTNESIAYKFICKSLLEIYKRNMKNNMRVIKNYGDSNHIIYKKLDDNKRKSILNLWFNQTQKRIAIKSIFGCLEANYDSFQNKQQHVKAFMNILKQASTTHQNATQLFTVIRTKFLQCMAKTVQKINSSTKGQIINNNKRKNLKQRSLRQWRKLKSLLSLTTIMQGAYERVLNLNLNKLKNKLRIQKANQHYEQRLQNLLISFLKAAVHSTKVKLELLEKNQNQQFVNIHFQIWFIECLKRNNQRKCLQRICRGFFLYHYRTQGADLIKQLKLEKKLY</sequence>
<dbReference type="EMBL" id="RRYP01016541">
    <property type="protein sequence ID" value="TNV74951.1"/>
    <property type="molecule type" value="Genomic_DNA"/>
</dbReference>
<protein>
    <recommendedName>
        <fullName evidence="3">Sfi1 spindle body domain-containing protein</fullName>
    </recommendedName>
</protein>
<organism evidence="1 2">
    <name type="scientific">Halteria grandinella</name>
    <dbReference type="NCBI Taxonomy" id="5974"/>
    <lineage>
        <taxon>Eukaryota</taxon>
        <taxon>Sar</taxon>
        <taxon>Alveolata</taxon>
        <taxon>Ciliophora</taxon>
        <taxon>Intramacronucleata</taxon>
        <taxon>Spirotrichea</taxon>
        <taxon>Stichotrichia</taxon>
        <taxon>Sporadotrichida</taxon>
        <taxon>Halteriidae</taxon>
        <taxon>Halteria</taxon>
    </lineage>
</organism>
<evidence type="ECO:0000313" key="2">
    <source>
        <dbReference type="Proteomes" id="UP000785679"/>
    </source>
</evidence>
<proteinExistence type="predicted"/>
<dbReference type="OrthoDB" id="300742at2759"/>
<evidence type="ECO:0000313" key="1">
    <source>
        <dbReference type="EMBL" id="TNV74951.1"/>
    </source>
</evidence>
<name>A0A8J8NI43_HALGN</name>
<reference evidence="1" key="1">
    <citation type="submission" date="2019-06" db="EMBL/GenBank/DDBJ databases">
        <authorList>
            <person name="Zheng W."/>
        </authorList>
    </citation>
    <scope>NUCLEOTIDE SEQUENCE</scope>
    <source>
        <strain evidence="1">QDHG01</strain>
    </source>
</reference>